<reference evidence="4" key="1">
    <citation type="submission" date="2022-10" db="EMBL/GenBank/DDBJ databases">
        <authorList>
            <person name="Yu W.X."/>
        </authorList>
    </citation>
    <scope>NUCLEOTIDE SEQUENCE</scope>
    <source>
        <strain evidence="4">D04</strain>
    </source>
</reference>
<feature type="domain" description="Response regulatory" evidence="2">
    <location>
        <begin position="3"/>
        <end position="114"/>
    </location>
</feature>
<dbReference type="InterPro" id="IPR007492">
    <property type="entry name" value="LytTR_DNA-bd_dom"/>
</dbReference>
<dbReference type="FunFam" id="2.40.50.1020:FF:000004">
    <property type="entry name" value="DNA-binding response regulator"/>
    <property type="match status" value="1"/>
</dbReference>
<feature type="domain" description="HTH LytTR-type" evidence="3">
    <location>
        <begin position="134"/>
        <end position="234"/>
    </location>
</feature>
<sequence length="238" mass="28071">MITCIAIDDEPLALRQIEGYIEKTPYLQLVDKFSNAIKALEFLQDNSVDLMFVDINMPDLTGLEFVESLSNPPKVIFTTAYREYAFEGFKVDAADYLVKPISYSDFLKSVDKTRDRYFTSKKAVETIENNDQFLFIKSEYKIVKIEFRLIKYIEGMRDYVRIHLENQSPVMALMGMKKMEKFLPADDFMRVHRSYIVNLKKITTIERARIIFDDKVYIPISDQYKDTFQKFLDENFLK</sequence>
<dbReference type="GO" id="GO:0000156">
    <property type="term" value="F:phosphorelay response regulator activity"/>
    <property type="evidence" value="ECO:0007669"/>
    <property type="project" value="InterPro"/>
</dbReference>
<dbReference type="InterPro" id="IPR011006">
    <property type="entry name" value="CheY-like_superfamily"/>
</dbReference>
<dbReference type="Gene3D" id="3.40.50.2300">
    <property type="match status" value="1"/>
</dbReference>
<keyword evidence="1" id="KW-0597">Phosphoprotein</keyword>
<dbReference type="Gene3D" id="2.40.50.1020">
    <property type="entry name" value="LytTr DNA-binding domain"/>
    <property type="match status" value="1"/>
</dbReference>
<dbReference type="Pfam" id="PF04397">
    <property type="entry name" value="LytTR"/>
    <property type="match status" value="1"/>
</dbReference>
<accession>A0AAE3MBY6</accession>
<evidence type="ECO:0000256" key="1">
    <source>
        <dbReference type="PROSITE-ProRule" id="PRU00169"/>
    </source>
</evidence>
<dbReference type="GO" id="GO:0003677">
    <property type="term" value="F:DNA binding"/>
    <property type="evidence" value="ECO:0007669"/>
    <property type="project" value="UniProtKB-KW"/>
</dbReference>
<dbReference type="SMART" id="SM00850">
    <property type="entry name" value="LytTR"/>
    <property type="match status" value="1"/>
</dbReference>
<dbReference type="PANTHER" id="PTHR37299:SF1">
    <property type="entry name" value="STAGE 0 SPORULATION PROTEIN A HOMOLOG"/>
    <property type="match status" value="1"/>
</dbReference>
<dbReference type="PANTHER" id="PTHR37299">
    <property type="entry name" value="TRANSCRIPTIONAL REGULATOR-RELATED"/>
    <property type="match status" value="1"/>
</dbReference>
<dbReference type="InterPro" id="IPR046947">
    <property type="entry name" value="LytR-like"/>
</dbReference>
<dbReference type="PROSITE" id="PS50110">
    <property type="entry name" value="RESPONSE_REGULATORY"/>
    <property type="match status" value="1"/>
</dbReference>
<dbReference type="EMBL" id="JAPDPI010000006">
    <property type="protein sequence ID" value="MCW3804900.1"/>
    <property type="molecule type" value="Genomic_DNA"/>
</dbReference>
<dbReference type="SMART" id="SM00448">
    <property type="entry name" value="REC"/>
    <property type="match status" value="1"/>
</dbReference>
<dbReference type="SUPFAM" id="SSF52172">
    <property type="entry name" value="CheY-like"/>
    <property type="match status" value="1"/>
</dbReference>
<evidence type="ECO:0000313" key="5">
    <source>
        <dbReference type="Proteomes" id="UP001207408"/>
    </source>
</evidence>
<gene>
    <name evidence="4" type="ORF">OM074_04630</name>
</gene>
<dbReference type="Pfam" id="PF00072">
    <property type="entry name" value="Response_reg"/>
    <property type="match status" value="1"/>
</dbReference>
<dbReference type="PROSITE" id="PS50930">
    <property type="entry name" value="HTH_LYTTR"/>
    <property type="match status" value="1"/>
</dbReference>
<protein>
    <submittedName>
        <fullName evidence="4">LytTR family DNA-binding domain-containing protein</fullName>
    </submittedName>
</protein>
<dbReference type="InterPro" id="IPR001789">
    <property type="entry name" value="Sig_transdc_resp-reg_receiver"/>
</dbReference>
<keyword evidence="5" id="KW-1185">Reference proteome</keyword>
<proteinExistence type="predicted"/>
<keyword evidence="4" id="KW-0238">DNA-binding</keyword>
<comment type="caution">
    <text evidence="4">The sequence shown here is derived from an EMBL/GenBank/DDBJ whole genome shotgun (WGS) entry which is preliminary data.</text>
</comment>
<organism evidence="4 5">
    <name type="scientific">Plebeiibacterium marinum</name>
    <dbReference type="NCBI Taxonomy" id="2992111"/>
    <lineage>
        <taxon>Bacteria</taxon>
        <taxon>Pseudomonadati</taxon>
        <taxon>Bacteroidota</taxon>
        <taxon>Bacteroidia</taxon>
        <taxon>Marinilabiliales</taxon>
        <taxon>Marinilabiliaceae</taxon>
        <taxon>Plebeiibacterium</taxon>
    </lineage>
</organism>
<name>A0AAE3MBY6_9BACT</name>
<dbReference type="AlphaFoldDB" id="A0AAE3MBY6"/>
<evidence type="ECO:0000259" key="3">
    <source>
        <dbReference type="PROSITE" id="PS50930"/>
    </source>
</evidence>
<dbReference type="Proteomes" id="UP001207408">
    <property type="component" value="Unassembled WGS sequence"/>
</dbReference>
<evidence type="ECO:0000313" key="4">
    <source>
        <dbReference type="EMBL" id="MCW3804900.1"/>
    </source>
</evidence>
<feature type="modified residue" description="4-aspartylphosphate" evidence="1">
    <location>
        <position position="54"/>
    </location>
</feature>
<dbReference type="RefSeq" id="WP_301198122.1">
    <property type="nucleotide sequence ID" value="NZ_JAPDPI010000006.1"/>
</dbReference>
<evidence type="ECO:0000259" key="2">
    <source>
        <dbReference type="PROSITE" id="PS50110"/>
    </source>
</evidence>